<feature type="binding site" evidence="9 10">
    <location>
        <position position="559"/>
    </location>
    <ligand>
        <name>S-adenosyl-L-methionine</name>
        <dbReference type="ChEBI" id="CHEBI:59789"/>
    </ligand>
</feature>
<proteinExistence type="inferred from homology"/>
<feature type="binding site" evidence="9">
    <location>
        <position position="273"/>
    </location>
    <ligand>
        <name>[4Fe-4S] cluster</name>
        <dbReference type="ChEBI" id="CHEBI:49883"/>
    </ligand>
</feature>
<feature type="binding site" evidence="9">
    <location>
        <position position="352"/>
    </location>
    <ligand>
        <name>[4Fe-4S] cluster</name>
        <dbReference type="ChEBI" id="CHEBI:49883"/>
    </ligand>
</feature>
<organism evidence="13 14">
    <name type="scientific">Ralstonia solanacearum (strain Po82)</name>
    <dbReference type="NCBI Taxonomy" id="1031711"/>
    <lineage>
        <taxon>Bacteria</taxon>
        <taxon>Pseudomonadati</taxon>
        <taxon>Pseudomonadota</taxon>
        <taxon>Betaproteobacteria</taxon>
        <taxon>Burkholderiales</taxon>
        <taxon>Burkholderiaceae</taxon>
        <taxon>Ralstonia</taxon>
        <taxon>Ralstonia solanacearum species complex</taxon>
    </lineage>
</organism>
<dbReference type="GO" id="GO:0070041">
    <property type="term" value="F:rRNA (uridine-C5-)-methyltransferase activity"/>
    <property type="evidence" value="ECO:0007669"/>
    <property type="project" value="UniProtKB-UniRule"/>
</dbReference>
<dbReference type="InterPro" id="IPR010280">
    <property type="entry name" value="U5_MeTrfase_fam"/>
</dbReference>
<evidence type="ECO:0000256" key="8">
    <source>
        <dbReference type="ARBA" id="ARBA00023014"/>
    </source>
</evidence>
<feature type="binding site" evidence="9">
    <location>
        <position position="270"/>
    </location>
    <ligand>
        <name>[4Fe-4S] cluster</name>
        <dbReference type="ChEBI" id="CHEBI:49883"/>
    </ligand>
</feature>
<dbReference type="Gene3D" id="3.40.50.150">
    <property type="entry name" value="Vaccinia Virus protein VP39"/>
    <property type="match status" value="1"/>
</dbReference>
<dbReference type="SUPFAM" id="SSF50249">
    <property type="entry name" value="Nucleic acid-binding proteins"/>
    <property type="match status" value="1"/>
</dbReference>
<comment type="function">
    <text evidence="9">Catalyzes the formation of 5-methyl-uridine at position 1939 (m5U1939) in 23S rRNA.</text>
</comment>
<dbReference type="NCBIfam" id="NF009639">
    <property type="entry name" value="PRK13168.1"/>
    <property type="match status" value="1"/>
</dbReference>
<dbReference type="Gene3D" id="2.40.50.140">
    <property type="entry name" value="Nucleic acid-binding proteins"/>
    <property type="match status" value="1"/>
</dbReference>
<dbReference type="Gene3D" id="2.40.50.1070">
    <property type="match status" value="1"/>
</dbReference>
<dbReference type="InterPro" id="IPR002792">
    <property type="entry name" value="TRAM_dom"/>
</dbReference>
<dbReference type="AlphaFoldDB" id="F6G324"/>
<feature type="domain" description="TRAM" evidence="12">
    <location>
        <begin position="190"/>
        <end position="251"/>
    </location>
</feature>
<evidence type="ECO:0000256" key="5">
    <source>
        <dbReference type="ARBA" id="ARBA00022691"/>
    </source>
</evidence>
<dbReference type="GO" id="GO:0003723">
    <property type="term" value="F:RNA binding"/>
    <property type="evidence" value="ECO:0007669"/>
    <property type="project" value="InterPro"/>
</dbReference>
<feature type="binding site" evidence="9 10">
    <location>
        <position position="460"/>
    </location>
    <ligand>
        <name>S-adenosyl-L-methionine</name>
        <dbReference type="ChEBI" id="CHEBI:59789"/>
    </ligand>
</feature>
<evidence type="ECO:0000256" key="7">
    <source>
        <dbReference type="ARBA" id="ARBA00023004"/>
    </source>
</evidence>
<keyword evidence="7 9" id="KW-0408">Iron</keyword>
<protein>
    <recommendedName>
        <fullName evidence="9">23S rRNA (uracil(1939)-C(5))-methyltransferase RlmD</fullName>
        <ecNumber evidence="9">2.1.1.190</ecNumber>
    </recommendedName>
    <alternativeName>
        <fullName evidence="9">23S rRNA(m5U1939)-methyltransferase</fullName>
    </alternativeName>
</protein>
<evidence type="ECO:0000259" key="12">
    <source>
        <dbReference type="PROSITE" id="PS50926"/>
    </source>
</evidence>
<feature type="binding site" evidence="9 10">
    <location>
        <position position="510"/>
    </location>
    <ligand>
        <name>S-adenosyl-L-methionine</name>
        <dbReference type="ChEBI" id="CHEBI:59789"/>
    </ligand>
</feature>
<dbReference type="CDD" id="cd02440">
    <property type="entry name" value="AdoMet_MTases"/>
    <property type="match status" value="1"/>
</dbReference>
<evidence type="ECO:0000256" key="1">
    <source>
        <dbReference type="ARBA" id="ARBA00022485"/>
    </source>
</evidence>
<dbReference type="PROSITE" id="PS01231">
    <property type="entry name" value="TRMA_2"/>
    <property type="match status" value="1"/>
</dbReference>
<evidence type="ECO:0000256" key="6">
    <source>
        <dbReference type="ARBA" id="ARBA00022723"/>
    </source>
</evidence>
<dbReference type="EMBL" id="CP002819">
    <property type="protein sequence ID" value="AEG69457.1"/>
    <property type="molecule type" value="Genomic_DNA"/>
</dbReference>
<comment type="similarity">
    <text evidence="9">Belongs to the class I-like SAM-binding methyltransferase superfamily. RNA M5U methyltransferase family. RlmD subfamily.</text>
</comment>
<dbReference type="GO" id="GO:0005506">
    <property type="term" value="F:iron ion binding"/>
    <property type="evidence" value="ECO:0007669"/>
    <property type="project" value="UniProtKB-UniRule"/>
</dbReference>
<dbReference type="InterPro" id="IPR029063">
    <property type="entry name" value="SAM-dependent_MTases_sf"/>
</dbReference>
<dbReference type="Pfam" id="PF05958">
    <property type="entry name" value="tRNA_U5-meth_tr"/>
    <property type="match status" value="1"/>
</dbReference>
<gene>
    <name evidence="13" type="primary">rumA</name>
    <name evidence="9" type="synonym">rlmD</name>
    <name evidence="13" type="ordered locus">RSPO_c02160</name>
</gene>
<keyword evidence="1 9" id="KW-0004">4Fe-4S</keyword>
<keyword evidence="2 9" id="KW-0698">rRNA processing</keyword>
<dbReference type="PROSITE" id="PS50926">
    <property type="entry name" value="TRAM"/>
    <property type="match status" value="1"/>
</dbReference>
<dbReference type="KEGG" id="rsn:RSPO_c02160"/>
<feature type="compositionally biased region" description="Low complexity" evidence="11">
    <location>
        <begin position="163"/>
        <end position="177"/>
    </location>
</feature>
<name>F6G324_RALS8</name>
<dbReference type="HAMAP" id="MF_01010">
    <property type="entry name" value="23SrRNA_methyltr_RlmD"/>
    <property type="match status" value="1"/>
</dbReference>
<evidence type="ECO:0000313" key="14">
    <source>
        <dbReference type="Proteomes" id="UP000007953"/>
    </source>
</evidence>
<dbReference type="InterPro" id="IPR012340">
    <property type="entry name" value="NA-bd_OB-fold"/>
</dbReference>
<feature type="active site" description="Nucleophile" evidence="9 10">
    <location>
        <position position="595"/>
    </location>
</feature>
<evidence type="ECO:0000256" key="10">
    <source>
        <dbReference type="PROSITE-ProRule" id="PRU01024"/>
    </source>
</evidence>
<dbReference type="PANTHER" id="PTHR11061:SF49">
    <property type="entry name" value="23S RRNA (URACIL(1939)-C(5))-METHYLTRANSFERASE RLMD"/>
    <property type="match status" value="1"/>
</dbReference>
<dbReference type="HOGENOM" id="CLU_014689_8_2_4"/>
<dbReference type="InterPro" id="IPR001566">
    <property type="entry name" value="23S_rRNA_MeTrfase_RlmD"/>
</dbReference>
<dbReference type="Pfam" id="PF01938">
    <property type="entry name" value="TRAM"/>
    <property type="match status" value="1"/>
</dbReference>
<dbReference type="GO" id="GO:0070475">
    <property type="term" value="P:rRNA base methylation"/>
    <property type="evidence" value="ECO:0007669"/>
    <property type="project" value="TreeGrafter"/>
</dbReference>
<feature type="region of interest" description="Disordered" evidence="11">
    <location>
        <begin position="163"/>
        <end position="191"/>
    </location>
</feature>
<feature type="binding site" evidence="9">
    <location>
        <position position="538"/>
    </location>
    <ligand>
        <name>S-adenosyl-L-methionine</name>
        <dbReference type="ChEBI" id="CHEBI:59789"/>
    </ligand>
</feature>
<dbReference type="PROSITE" id="PS51687">
    <property type="entry name" value="SAM_MT_RNA_M5U"/>
    <property type="match status" value="1"/>
</dbReference>
<dbReference type="PATRIC" id="fig|1031711.3.peg.2105"/>
<feature type="binding site" evidence="9">
    <location>
        <position position="494"/>
    </location>
    <ligand>
        <name>S-adenosyl-L-methionine</name>
        <dbReference type="ChEBI" id="CHEBI:59789"/>
    </ligand>
</feature>
<accession>F6G324</accession>
<feature type="binding site" evidence="9">
    <location>
        <position position="264"/>
    </location>
    <ligand>
        <name>[4Fe-4S] cluster</name>
        <dbReference type="ChEBI" id="CHEBI:49883"/>
    </ligand>
</feature>
<dbReference type="InterPro" id="IPR030391">
    <property type="entry name" value="MeTrfase_TrmA_CS"/>
</dbReference>
<evidence type="ECO:0000313" key="13">
    <source>
        <dbReference type="EMBL" id="AEG69457.1"/>
    </source>
</evidence>
<dbReference type="EC" id="2.1.1.190" evidence="9"/>
<dbReference type="PANTHER" id="PTHR11061">
    <property type="entry name" value="RNA M5U METHYLTRANSFERASE"/>
    <property type="match status" value="1"/>
</dbReference>
<feature type="binding site" evidence="9 10">
    <location>
        <position position="489"/>
    </location>
    <ligand>
        <name>S-adenosyl-L-methionine</name>
        <dbReference type="ChEBI" id="CHEBI:59789"/>
    </ligand>
</feature>
<keyword evidence="8 9" id="KW-0411">Iron-sulfur</keyword>
<evidence type="ECO:0000256" key="4">
    <source>
        <dbReference type="ARBA" id="ARBA00022679"/>
    </source>
</evidence>
<keyword evidence="5 9" id="KW-0949">S-adenosyl-L-methionine</keyword>
<evidence type="ECO:0000256" key="11">
    <source>
        <dbReference type="SAM" id="MobiDB-lite"/>
    </source>
</evidence>
<dbReference type="Proteomes" id="UP000007953">
    <property type="component" value="Chromosome"/>
</dbReference>
<keyword evidence="4 9" id="KW-0808">Transferase</keyword>
<dbReference type="GO" id="GO:0051539">
    <property type="term" value="F:4 iron, 4 sulfur cluster binding"/>
    <property type="evidence" value="ECO:0007669"/>
    <property type="project" value="UniProtKB-KW"/>
</dbReference>
<keyword evidence="3 9" id="KW-0489">Methyltransferase</keyword>
<evidence type="ECO:0000256" key="3">
    <source>
        <dbReference type="ARBA" id="ARBA00022603"/>
    </source>
</evidence>
<evidence type="ECO:0000256" key="9">
    <source>
        <dbReference type="HAMAP-Rule" id="MF_01010"/>
    </source>
</evidence>
<comment type="catalytic activity">
    <reaction evidence="9">
        <text>uridine(1939) in 23S rRNA + S-adenosyl-L-methionine = 5-methyluridine(1939) in 23S rRNA + S-adenosyl-L-homocysteine + H(+)</text>
        <dbReference type="Rhea" id="RHEA:42908"/>
        <dbReference type="Rhea" id="RHEA-COMP:10278"/>
        <dbReference type="Rhea" id="RHEA-COMP:10279"/>
        <dbReference type="ChEBI" id="CHEBI:15378"/>
        <dbReference type="ChEBI" id="CHEBI:57856"/>
        <dbReference type="ChEBI" id="CHEBI:59789"/>
        <dbReference type="ChEBI" id="CHEBI:65315"/>
        <dbReference type="ChEBI" id="CHEBI:74447"/>
        <dbReference type="EC" id="2.1.1.190"/>
    </reaction>
</comment>
<dbReference type="eggNOG" id="COG2265">
    <property type="taxonomic scope" value="Bacteria"/>
</dbReference>
<reference evidence="13 14" key="1">
    <citation type="journal article" date="2011" name="J. Bacteriol.">
        <title>Complete genome sequence of the plant pathogen Ralstonia solanacearum strain Po82.</title>
        <authorList>
            <person name="Xu J."/>
            <person name="Zheng H.J."/>
            <person name="Liu L."/>
            <person name="Pan Z.C."/>
            <person name="Prior P."/>
            <person name="Tang B."/>
            <person name="Xu J.S."/>
            <person name="Zhang H."/>
            <person name="Tian Q."/>
            <person name="Zhang L.Q."/>
            <person name="Feng J."/>
        </authorList>
    </citation>
    <scope>NUCLEOTIDE SEQUENCE [LARGE SCALE GENOMIC DNA]</scope>
    <source>
        <strain evidence="13 14">Po82</strain>
    </source>
</reference>
<sequence length="639" mass="69463">MLITRSGPNGACTVASMAMRGMVGLVSAGQGKACRATWSTGSRVTMALPKRWVRAPSCRSSAMPSIRVNACPSAPASSRHWSSPGWPGRWPKPDVTSCRHRMSNGPMAWASASMRGRLTRPSAPRPHWMFHVRMMVPMLVLRCLTMPPLSPICPGSLVSQAAPSALSPSPVSESPAPAKLPRASRRKSEAPVAGPLEIVSLDSEARGVGRLSNEDGSPGKVVFVEGALPGERVTYRSHRAKASYEQASLVDILRPSASRVTPQCKFFGICGGCSMQHLDSRAQLAIKQRVLEDDLWHLAKLRPDVVFRPIAGPDWGYRYRARLTVRHVAAKGGVLVGFHERKSSYVADMTSCEVLPPHVSALLVPLRELVGRLSIVQRMPQVEVAVGQDVTALVLRILEPLTPADEAELRAFADRHTVQFWLQPKGPDTVYPFYPLDRALTYTLPEFGITMPFKPTDFTQVNHQINRVLMSRVLKLLDARPGDRLLDLFCGIGNFTLPMATRGREVMGIEGSEALTTRALANAQHNGLDAKTTFACRNLFEVSADDIAALGRFDRWLVDPPREGALAVSKALAELSQRGGDAAALLPGRIVYVSCNPATLARDAGLLVHEAGYRLSGAGVVNMFPHTSHVESIAVFDRV</sequence>
<dbReference type="SUPFAM" id="SSF53335">
    <property type="entry name" value="S-adenosyl-L-methionine-dependent methyltransferases"/>
    <property type="match status" value="1"/>
</dbReference>
<evidence type="ECO:0000256" key="2">
    <source>
        <dbReference type="ARBA" id="ARBA00022552"/>
    </source>
</evidence>
<keyword evidence="6 9" id="KW-0479">Metal-binding</keyword>